<evidence type="ECO:0000313" key="9">
    <source>
        <dbReference type="Proteomes" id="UP000193144"/>
    </source>
</evidence>
<dbReference type="Proteomes" id="UP000193144">
    <property type="component" value="Unassembled WGS sequence"/>
</dbReference>
<keyword evidence="3 5" id="KW-0862">Zinc</keyword>
<dbReference type="CDD" id="cd09395">
    <property type="entry name" value="LIM2_Rga"/>
    <property type="match status" value="1"/>
</dbReference>
<keyword evidence="4 5" id="KW-0440">LIM domain</keyword>
<feature type="compositionally biased region" description="Basic and acidic residues" evidence="6">
    <location>
        <begin position="580"/>
        <end position="590"/>
    </location>
</feature>
<evidence type="ECO:0000256" key="5">
    <source>
        <dbReference type="PROSITE-ProRule" id="PRU00125"/>
    </source>
</evidence>
<feature type="domain" description="LIM zinc-binding" evidence="7">
    <location>
        <begin position="455"/>
        <end position="517"/>
    </location>
</feature>
<evidence type="ECO:0000256" key="1">
    <source>
        <dbReference type="ARBA" id="ARBA00022723"/>
    </source>
</evidence>
<evidence type="ECO:0000259" key="7">
    <source>
        <dbReference type="PROSITE" id="PS50023"/>
    </source>
</evidence>
<keyword evidence="1 5" id="KW-0479">Metal-binding</keyword>
<accession>A0A1Y1ZD57</accession>
<dbReference type="Pfam" id="PF00412">
    <property type="entry name" value="LIM"/>
    <property type="match status" value="1"/>
</dbReference>
<name>A0A1Y1ZD57_9PLEO</name>
<dbReference type="AlphaFoldDB" id="A0A1Y1ZD57"/>
<dbReference type="PROSITE" id="PS50023">
    <property type="entry name" value="LIM_DOMAIN_2"/>
    <property type="match status" value="1"/>
</dbReference>
<feature type="region of interest" description="Disordered" evidence="6">
    <location>
        <begin position="379"/>
        <end position="442"/>
    </location>
</feature>
<sequence>MDPLSVTASIVGILAAAGKIAESLRVVISTAKEAPWVITALLAEVNDVHAVVSSLQTLLSDLQSAPPRRAALIQLDRLIATLTDTVLTFSELEAIVTPLAVTKGQKFPLRTRLKWTRVEGNCSKIVEKLQRHKSSISLMLNIFQCSTDAEAARSQETLELLVEQLLESNKTLCKRLNNLEDTFDARSTIRVRSDGQSIFTQEDNATITTARSANGNQTSILEAIKVRFAFDEDLQSSRVYSRIRDSCCDRSFVSSAIRTHAWSVFSGLSLADISIISVVALPLYREDVRNQDYYVFGDNRAADPGEPTGIWTNSQSLVQVEHSGDLEESLSRLTMGNAVHELEEQSVVDGSPVQSPETNTLSDFALLSCPDVKEAVRSSQDYSYLPVAPQDDDGYSSNSRASTPTNTESANELSTNTSLSGDRPESSVHSSETYIDSEKNHDETKSRITYEGGIYPCKGCGELLEEGKAFELAGNKWHIECFRCDTCGTMLDSDANLLLLGDGSLICNNCTYSCNSCGNKIEELAILTGDQAFCADCFRCRNCKTKIENLRYARTSQGIFCMRCHESLLARRRRKEREIKEKAAREKEALSSEGSTSLPPPGIQYIPPDKGESSAHPLAADTPLAAPETNTKDPSRCKTCDSKIEIGSWCWNCQIPDPLFPPKRSTSLRPTSYS</sequence>
<evidence type="ECO:0000256" key="4">
    <source>
        <dbReference type="ARBA" id="ARBA00023038"/>
    </source>
</evidence>
<organism evidence="8 9">
    <name type="scientific">Clohesyomyces aquaticus</name>
    <dbReference type="NCBI Taxonomy" id="1231657"/>
    <lineage>
        <taxon>Eukaryota</taxon>
        <taxon>Fungi</taxon>
        <taxon>Dikarya</taxon>
        <taxon>Ascomycota</taxon>
        <taxon>Pezizomycotina</taxon>
        <taxon>Dothideomycetes</taxon>
        <taxon>Pleosporomycetidae</taxon>
        <taxon>Pleosporales</taxon>
        <taxon>Lindgomycetaceae</taxon>
        <taxon>Clohesyomyces</taxon>
    </lineage>
</organism>
<evidence type="ECO:0000256" key="2">
    <source>
        <dbReference type="ARBA" id="ARBA00022737"/>
    </source>
</evidence>
<evidence type="ECO:0000313" key="8">
    <source>
        <dbReference type="EMBL" id="ORY08220.1"/>
    </source>
</evidence>
<dbReference type="OrthoDB" id="19923at2759"/>
<evidence type="ECO:0000256" key="6">
    <source>
        <dbReference type="SAM" id="MobiDB-lite"/>
    </source>
</evidence>
<dbReference type="GO" id="GO:0003712">
    <property type="term" value="F:transcription coregulator activity"/>
    <property type="evidence" value="ECO:0007669"/>
    <property type="project" value="TreeGrafter"/>
</dbReference>
<dbReference type="GO" id="GO:0005634">
    <property type="term" value="C:nucleus"/>
    <property type="evidence" value="ECO:0007669"/>
    <property type="project" value="TreeGrafter"/>
</dbReference>
<dbReference type="EMBL" id="MCFA01000103">
    <property type="protein sequence ID" value="ORY08220.1"/>
    <property type="molecule type" value="Genomic_DNA"/>
</dbReference>
<feature type="region of interest" description="Disordered" evidence="6">
    <location>
        <begin position="580"/>
        <end position="637"/>
    </location>
</feature>
<proteinExistence type="predicted"/>
<dbReference type="PANTHER" id="PTHR24205:SF4">
    <property type="entry name" value="PROTEIN ESPINAS"/>
    <property type="match status" value="1"/>
</dbReference>
<dbReference type="PANTHER" id="PTHR24205">
    <property type="entry name" value="FOUR AND A HALF LIM DOMAINS PROTEIN"/>
    <property type="match status" value="1"/>
</dbReference>
<reference evidence="8 9" key="1">
    <citation type="submission" date="2016-07" db="EMBL/GenBank/DDBJ databases">
        <title>Pervasive Adenine N6-methylation of Active Genes in Fungi.</title>
        <authorList>
            <consortium name="DOE Joint Genome Institute"/>
            <person name="Mondo S.J."/>
            <person name="Dannebaum R.O."/>
            <person name="Kuo R.C."/>
            <person name="Labutti K."/>
            <person name="Haridas S."/>
            <person name="Kuo A."/>
            <person name="Salamov A."/>
            <person name="Ahrendt S.R."/>
            <person name="Lipzen A."/>
            <person name="Sullivan W."/>
            <person name="Andreopoulos W.B."/>
            <person name="Clum A."/>
            <person name="Lindquist E."/>
            <person name="Daum C."/>
            <person name="Ramamoorthy G.K."/>
            <person name="Gryganskyi A."/>
            <person name="Culley D."/>
            <person name="Magnuson J.K."/>
            <person name="James T.Y."/>
            <person name="O'Malley M.A."/>
            <person name="Stajich J.E."/>
            <person name="Spatafora J.W."/>
            <person name="Visel A."/>
            <person name="Grigoriev I.V."/>
        </authorList>
    </citation>
    <scope>NUCLEOTIDE SEQUENCE [LARGE SCALE GENOMIC DNA]</scope>
    <source>
        <strain evidence="8 9">CBS 115471</strain>
    </source>
</reference>
<evidence type="ECO:0000256" key="3">
    <source>
        <dbReference type="ARBA" id="ARBA00022833"/>
    </source>
</evidence>
<dbReference type="GO" id="GO:0030695">
    <property type="term" value="F:GTPase regulator activity"/>
    <property type="evidence" value="ECO:0007669"/>
    <property type="project" value="UniProtKB-ARBA"/>
</dbReference>
<gene>
    <name evidence="8" type="ORF">BCR34DRAFT_570096</name>
</gene>
<dbReference type="CDD" id="cd09394">
    <property type="entry name" value="LIM1_Rga"/>
    <property type="match status" value="1"/>
</dbReference>
<dbReference type="SMART" id="SM00132">
    <property type="entry name" value="LIM"/>
    <property type="match status" value="2"/>
</dbReference>
<feature type="compositionally biased region" description="Polar residues" evidence="6">
    <location>
        <begin position="395"/>
        <end position="420"/>
    </location>
</feature>
<protein>
    <recommendedName>
        <fullName evidence="7">LIM zinc-binding domain-containing protein</fullName>
    </recommendedName>
</protein>
<keyword evidence="2" id="KW-0677">Repeat</keyword>
<dbReference type="FunFam" id="2.10.110.10:FF:000044">
    <property type="entry name" value="Rho GTPase activator Rga"/>
    <property type="match status" value="1"/>
</dbReference>
<dbReference type="Gene3D" id="2.10.110.10">
    <property type="entry name" value="Cysteine Rich Protein"/>
    <property type="match status" value="2"/>
</dbReference>
<comment type="caution">
    <text evidence="8">The sequence shown here is derived from an EMBL/GenBank/DDBJ whole genome shotgun (WGS) entry which is preliminary data.</text>
</comment>
<dbReference type="InterPro" id="IPR001781">
    <property type="entry name" value="Znf_LIM"/>
</dbReference>
<dbReference type="STRING" id="1231657.A0A1Y1ZD57"/>
<keyword evidence="9" id="KW-1185">Reference proteome</keyword>
<dbReference type="PROSITE" id="PS00478">
    <property type="entry name" value="LIM_DOMAIN_1"/>
    <property type="match status" value="1"/>
</dbReference>
<dbReference type="GO" id="GO:0046872">
    <property type="term" value="F:metal ion binding"/>
    <property type="evidence" value="ECO:0007669"/>
    <property type="project" value="UniProtKB-KW"/>
</dbReference>